<evidence type="ECO:0000259" key="4">
    <source>
        <dbReference type="PROSITE" id="PS50090"/>
    </source>
</evidence>
<dbReference type="Pfam" id="PF00249">
    <property type="entry name" value="Myb_DNA-binding"/>
    <property type="match status" value="1"/>
</dbReference>
<feature type="domain" description="HTH myb-type" evidence="5">
    <location>
        <begin position="425"/>
        <end position="476"/>
    </location>
</feature>
<dbReference type="InterPro" id="IPR001005">
    <property type="entry name" value="SANT/Myb"/>
</dbReference>
<keyword evidence="6" id="KW-1185">Reference proteome</keyword>
<comment type="subcellular location">
    <subcellularLocation>
        <location evidence="1">Nucleus</location>
    </subcellularLocation>
</comment>
<evidence type="ECO:0000259" key="5">
    <source>
        <dbReference type="PROSITE" id="PS51294"/>
    </source>
</evidence>
<feature type="region of interest" description="Disordered" evidence="3">
    <location>
        <begin position="363"/>
        <end position="394"/>
    </location>
</feature>
<proteinExistence type="predicted"/>
<dbReference type="PANTHER" id="PTHR47122">
    <property type="entry name" value="MYB-LIKE DNA-BINDING DOMAIN CONTAINING PROTEIN, EXPRESSED"/>
    <property type="match status" value="1"/>
</dbReference>
<reference evidence="7" key="1">
    <citation type="submission" date="2025-08" db="UniProtKB">
        <authorList>
            <consortium name="RefSeq"/>
        </authorList>
    </citation>
    <scope>IDENTIFICATION</scope>
    <source>
        <tissue evidence="7">Stem</tissue>
    </source>
</reference>
<feature type="compositionally biased region" description="Polar residues" evidence="3">
    <location>
        <begin position="365"/>
        <end position="374"/>
    </location>
</feature>
<evidence type="ECO:0000256" key="1">
    <source>
        <dbReference type="ARBA" id="ARBA00004123"/>
    </source>
</evidence>
<dbReference type="PROSITE" id="PS51294">
    <property type="entry name" value="HTH_MYB"/>
    <property type="match status" value="1"/>
</dbReference>
<organism evidence="6 7">
    <name type="scientific">Cucumis melo</name>
    <name type="common">Muskmelon</name>
    <dbReference type="NCBI Taxonomy" id="3656"/>
    <lineage>
        <taxon>Eukaryota</taxon>
        <taxon>Viridiplantae</taxon>
        <taxon>Streptophyta</taxon>
        <taxon>Embryophyta</taxon>
        <taxon>Tracheophyta</taxon>
        <taxon>Spermatophyta</taxon>
        <taxon>Magnoliopsida</taxon>
        <taxon>eudicotyledons</taxon>
        <taxon>Gunneridae</taxon>
        <taxon>Pentapetalae</taxon>
        <taxon>rosids</taxon>
        <taxon>fabids</taxon>
        <taxon>Cucurbitales</taxon>
        <taxon>Cucurbitaceae</taxon>
        <taxon>Benincaseae</taxon>
        <taxon>Cucumis</taxon>
    </lineage>
</organism>
<gene>
    <name evidence="7" type="primary">LOC103491166</name>
</gene>
<dbReference type="PANTHER" id="PTHR47122:SF5">
    <property type="entry name" value="TRF-LIKE 8"/>
    <property type="match status" value="1"/>
</dbReference>
<dbReference type="Proteomes" id="UP001652600">
    <property type="component" value="Chromosome 8"/>
</dbReference>
<protein>
    <submittedName>
        <fullName evidence="7">Uncharacterized protein LOC103491166 isoform X1</fullName>
    </submittedName>
</protein>
<sequence>MPKSNRKTAYEIHVYWSRISNAYKLVKRNGNRERLNSGEQKIKINFLRSLAVLKKTTFLLFRFRSSEHHSLPKSSLQPKLGSSPSSLVKVEGPFLPAPLNDSNEVEDLLVESKSEHVLGNCLRVQDFSCDFGYGIQTNGGGLDSNSKQGGEHELKFGDLDQLLDDANEVGEFHATNNLPNTYAEVAENSFRQNRRFQLGNSSSENKSPGPSRIDTDAFGISELSATMVMEAEFNNTPVERGLTHELSPGLGTKGRCVTPLEGNICGTILDNRNIHKFNTNENYIENGDLSDENVKGDIVANELASCSRERRLRKPTRRYIEEFLDSKSEHNKGRRKLPRKDKYLKVMSTEESYHIRHEVQMMPRSDSQCGTSVPVQPKSERRHPNKHVPVSGFLSEDESSATECKNVYSSARRCKKYDRRRQKMWTLTEVMRLVDGIAEYGTGRWTHIKKHLFASSPHRTPIDLRDKWRNLLRASCVNIQNKKGVEGKQTHASRPLPKSLLQRVYELANIYPYPKERGPKSVKAITPPMDLIESNSLSFNWGRKKYE</sequence>
<feature type="domain" description="Myb-like" evidence="4">
    <location>
        <begin position="417"/>
        <end position="472"/>
    </location>
</feature>
<dbReference type="InterPro" id="IPR017930">
    <property type="entry name" value="Myb_dom"/>
</dbReference>
<dbReference type="CDD" id="cd11660">
    <property type="entry name" value="SANT_TRF"/>
    <property type="match status" value="1"/>
</dbReference>
<dbReference type="GeneID" id="103491166"/>
<evidence type="ECO:0000256" key="2">
    <source>
        <dbReference type="ARBA" id="ARBA00023242"/>
    </source>
</evidence>
<dbReference type="InterPro" id="IPR009057">
    <property type="entry name" value="Homeodomain-like_sf"/>
</dbReference>
<dbReference type="RefSeq" id="XP_050944339.1">
    <property type="nucleotide sequence ID" value="XM_051088382.1"/>
</dbReference>
<name>A0ABM3L2T4_CUCME</name>
<keyword evidence="2" id="KW-0539">Nucleus</keyword>
<evidence type="ECO:0000313" key="6">
    <source>
        <dbReference type="Proteomes" id="UP001652600"/>
    </source>
</evidence>
<evidence type="ECO:0000256" key="3">
    <source>
        <dbReference type="SAM" id="MobiDB-lite"/>
    </source>
</evidence>
<dbReference type="SMART" id="SM00717">
    <property type="entry name" value="SANT"/>
    <property type="match status" value="1"/>
</dbReference>
<dbReference type="Gene3D" id="1.10.246.220">
    <property type="match status" value="1"/>
</dbReference>
<accession>A0ABM3L2T4</accession>
<dbReference type="PROSITE" id="PS50090">
    <property type="entry name" value="MYB_LIKE"/>
    <property type="match status" value="1"/>
</dbReference>
<evidence type="ECO:0000313" key="7">
    <source>
        <dbReference type="RefSeq" id="XP_050944339.1"/>
    </source>
</evidence>
<dbReference type="SUPFAM" id="SSF46689">
    <property type="entry name" value="Homeodomain-like"/>
    <property type="match status" value="1"/>
</dbReference>